<feature type="compositionally biased region" description="Basic and acidic residues" evidence="7">
    <location>
        <begin position="325"/>
        <end position="335"/>
    </location>
</feature>
<sequence>MANTTHHGPSDATTLMPETIAPSKVNLQITMYVTTPVAMIGVVLNLLQLWIWSLQQKFIAASFLFKVLAVFDILYALNFLLWFWQWEGKLRIAWEPVYFMWQVALVNTTLLLAITRWTAVFFPMRYKAIVTPFRLRLGVGFIVMVSLLTLCPHLFVLKPELLGEKGHDIMDTMLQETLLTAPMVIQAVLCASLVRRTWDHYHRLESSVTCHSHRCRSRSKARRTTLTVFCISLTSFLIYPACTQILVYFNWRPDRTTQAKESEVVAVINLLQIINSSINFFFYLAFMPEFRRIAQQRVDNISTRSTSISRSDTSKRTSRSGSVHDSSRASEDLHQSHPIGDDLLESHPVLDYRCQSYPFRHSYPLCEDPDRSQPLSEDWGHFIPRRRILSLDVTPSLVSSVPLYANQRRVSFQVDNCSEAGSTVLETSTRVVPFSREQDINHTNDETSVRH</sequence>
<proteinExistence type="predicted"/>
<evidence type="ECO:0000256" key="5">
    <source>
        <dbReference type="ARBA" id="ARBA00023180"/>
    </source>
</evidence>
<evidence type="ECO:0000313" key="9">
    <source>
        <dbReference type="EMBL" id="KAK7113518.1"/>
    </source>
</evidence>
<keyword evidence="4" id="KW-0675">Receptor</keyword>
<dbReference type="GO" id="GO:0005886">
    <property type="term" value="C:plasma membrane"/>
    <property type="evidence" value="ECO:0007669"/>
    <property type="project" value="UniProtKB-SubCell"/>
</dbReference>
<feature type="transmembrane region" description="Helical" evidence="8">
    <location>
        <begin position="226"/>
        <end position="249"/>
    </location>
</feature>
<feature type="transmembrane region" description="Helical" evidence="8">
    <location>
        <begin position="63"/>
        <end position="84"/>
    </location>
</feature>
<feature type="region of interest" description="Disordered" evidence="7">
    <location>
        <begin position="304"/>
        <end position="337"/>
    </location>
</feature>
<evidence type="ECO:0000256" key="6">
    <source>
        <dbReference type="ARBA" id="ARBA00023224"/>
    </source>
</evidence>
<dbReference type="PANTHER" id="PTHR24246">
    <property type="entry name" value="OLFACTORY RECEPTOR AND ADENOSINE RECEPTOR"/>
    <property type="match status" value="1"/>
</dbReference>
<gene>
    <name evidence="9" type="ORF">V1264_012791</name>
</gene>
<keyword evidence="10" id="KW-1185">Reference proteome</keyword>
<evidence type="ECO:0000256" key="4">
    <source>
        <dbReference type="ARBA" id="ARBA00023170"/>
    </source>
</evidence>
<feature type="transmembrane region" description="Helical" evidence="8">
    <location>
        <begin position="96"/>
        <end position="114"/>
    </location>
</feature>
<comment type="caution">
    <text evidence="9">The sequence shown here is derived from an EMBL/GenBank/DDBJ whole genome shotgun (WGS) entry which is preliminary data.</text>
</comment>
<evidence type="ECO:0000256" key="8">
    <source>
        <dbReference type="SAM" id="Phobius"/>
    </source>
</evidence>
<comment type="subcellular location">
    <subcellularLocation>
        <location evidence="1">Cell membrane</location>
        <topology evidence="1">Multi-pass membrane protein</topology>
    </subcellularLocation>
</comment>
<organism evidence="9 10">
    <name type="scientific">Littorina saxatilis</name>
    <dbReference type="NCBI Taxonomy" id="31220"/>
    <lineage>
        <taxon>Eukaryota</taxon>
        <taxon>Metazoa</taxon>
        <taxon>Spiralia</taxon>
        <taxon>Lophotrochozoa</taxon>
        <taxon>Mollusca</taxon>
        <taxon>Gastropoda</taxon>
        <taxon>Caenogastropoda</taxon>
        <taxon>Littorinimorpha</taxon>
        <taxon>Littorinoidea</taxon>
        <taxon>Littorinidae</taxon>
        <taxon>Littorina</taxon>
    </lineage>
</organism>
<evidence type="ECO:0000256" key="1">
    <source>
        <dbReference type="ARBA" id="ARBA00004651"/>
    </source>
</evidence>
<dbReference type="PANTHER" id="PTHR24246:SF27">
    <property type="entry name" value="ADENOSINE RECEPTOR, ISOFORM A"/>
    <property type="match status" value="1"/>
</dbReference>
<evidence type="ECO:0000313" key="10">
    <source>
        <dbReference type="Proteomes" id="UP001374579"/>
    </source>
</evidence>
<protein>
    <recommendedName>
        <fullName evidence="11">G-protein coupled receptors family 1 profile domain-containing protein</fullName>
    </recommendedName>
</protein>
<name>A0AAN9BY50_9CAEN</name>
<feature type="transmembrane region" description="Helical" evidence="8">
    <location>
        <begin position="177"/>
        <end position="194"/>
    </location>
</feature>
<keyword evidence="3" id="KW-0297">G-protein coupled receptor</keyword>
<keyword evidence="5" id="KW-0325">Glycoprotein</keyword>
<dbReference type="Proteomes" id="UP001374579">
    <property type="component" value="Unassembled WGS sequence"/>
</dbReference>
<feature type="transmembrane region" description="Helical" evidence="8">
    <location>
        <begin position="264"/>
        <end position="286"/>
    </location>
</feature>
<keyword evidence="8" id="KW-0812">Transmembrane</keyword>
<dbReference type="Gene3D" id="1.20.1070.10">
    <property type="entry name" value="Rhodopsin 7-helix transmembrane proteins"/>
    <property type="match status" value="1"/>
</dbReference>
<evidence type="ECO:0000256" key="7">
    <source>
        <dbReference type="SAM" id="MobiDB-lite"/>
    </source>
</evidence>
<feature type="transmembrane region" description="Helical" evidence="8">
    <location>
        <begin position="29"/>
        <end position="51"/>
    </location>
</feature>
<keyword evidence="8" id="KW-0472">Membrane</keyword>
<evidence type="ECO:0000256" key="3">
    <source>
        <dbReference type="ARBA" id="ARBA00023040"/>
    </source>
</evidence>
<reference evidence="9 10" key="1">
    <citation type="submission" date="2024-02" db="EMBL/GenBank/DDBJ databases">
        <title>Chromosome-scale genome assembly of the rough periwinkle Littorina saxatilis.</title>
        <authorList>
            <person name="De Jode A."/>
            <person name="Faria R."/>
            <person name="Formenti G."/>
            <person name="Sims Y."/>
            <person name="Smith T.P."/>
            <person name="Tracey A."/>
            <person name="Wood J.M.D."/>
            <person name="Zagrodzka Z.B."/>
            <person name="Johannesson K."/>
            <person name="Butlin R.K."/>
            <person name="Leder E.H."/>
        </authorList>
    </citation>
    <scope>NUCLEOTIDE SEQUENCE [LARGE SCALE GENOMIC DNA]</scope>
    <source>
        <strain evidence="9">Snail1</strain>
        <tissue evidence="9">Muscle</tissue>
    </source>
</reference>
<accession>A0AAN9BY50</accession>
<evidence type="ECO:0000256" key="2">
    <source>
        <dbReference type="ARBA" id="ARBA00022475"/>
    </source>
</evidence>
<dbReference type="EMBL" id="JBAMIC010000002">
    <property type="protein sequence ID" value="KAK7113518.1"/>
    <property type="molecule type" value="Genomic_DNA"/>
</dbReference>
<keyword evidence="6" id="KW-0807">Transducer</keyword>
<feature type="transmembrane region" description="Helical" evidence="8">
    <location>
        <begin position="135"/>
        <end position="157"/>
    </location>
</feature>
<dbReference type="GO" id="GO:0004930">
    <property type="term" value="F:G protein-coupled receptor activity"/>
    <property type="evidence" value="ECO:0007669"/>
    <property type="project" value="UniProtKB-KW"/>
</dbReference>
<keyword evidence="8" id="KW-1133">Transmembrane helix</keyword>
<keyword evidence="2" id="KW-1003">Cell membrane</keyword>
<dbReference type="SUPFAM" id="SSF81321">
    <property type="entry name" value="Family A G protein-coupled receptor-like"/>
    <property type="match status" value="1"/>
</dbReference>
<evidence type="ECO:0008006" key="11">
    <source>
        <dbReference type="Google" id="ProtNLM"/>
    </source>
</evidence>
<dbReference type="AlphaFoldDB" id="A0AAN9BY50"/>